<evidence type="ECO:0000256" key="6">
    <source>
        <dbReference type="ARBA" id="ARBA00023295"/>
    </source>
</evidence>
<protein>
    <recommendedName>
        <fullName evidence="3">beta-glucosidase</fullName>
        <ecNumber evidence="3">3.2.1.21</ecNumber>
    </recommendedName>
</protein>
<evidence type="ECO:0000256" key="3">
    <source>
        <dbReference type="ARBA" id="ARBA00012744"/>
    </source>
</evidence>
<evidence type="ECO:0000256" key="1">
    <source>
        <dbReference type="ARBA" id="ARBA00010838"/>
    </source>
</evidence>
<keyword evidence="6 9" id="KW-0326">Glycosidase</keyword>
<keyword evidence="4 9" id="KW-0378">Hydrolase</keyword>
<accession>V5GZG1</accession>
<dbReference type="AlphaFoldDB" id="V5GZG1"/>
<comment type="similarity">
    <text evidence="1 8">Belongs to the glycosyl hydrolase 1 family.</text>
</comment>
<keyword evidence="10" id="KW-0732">Signal</keyword>
<dbReference type="FunFam" id="3.20.20.80:FF:000013">
    <property type="entry name" value="lactase-phlorizin hydrolase"/>
    <property type="match status" value="1"/>
</dbReference>
<feature type="chain" id="PRO_5004734047" description="beta-glucosidase" evidence="10">
    <location>
        <begin position="20"/>
        <end position="493"/>
    </location>
</feature>
<dbReference type="GO" id="GO:0005975">
    <property type="term" value="P:carbohydrate metabolic process"/>
    <property type="evidence" value="ECO:0007669"/>
    <property type="project" value="InterPro"/>
</dbReference>
<dbReference type="InterPro" id="IPR001360">
    <property type="entry name" value="Glyco_hydro_1"/>
</dbReference>
<dbReference type="EC" id="3.2.1.21" evidence="3"/>
<feature type="active site" description="Nucleophile" evidence="7">
    <location>
        <position position="399"/>
    </location>
</feature>
<name>V5GZG1_ANOGL</name>
<evidence type="ECO:0000256" key="5">
    <source>
        <dbReference type="ARBA" id="ARBA00023180"/>
    </source>
</evidence>
<dbReference type="SUPFAM" id="SSF51445">
    <property type="entry name" value="(Trans)glycosidases"/>
    <property type="match status" value="1"/>
</dbReference>
<dbReference type="PRINTS" id="PR00131">
    <property type="entry name" value="GLHYDRLASE1"/>
</dbReference>
<dbReference type="Gene3D" id="3.20.20.80">
    <property type="entry name" value="Glycosidases"/>
    <property type="match status" value="1"/>
</dbReference>
<dbReference type="PROSITE" id="PS00572">
    <property type="entry name" value="GLYCOSYL_HYDROL_F1_1"/>
    <property type="match status" value="1"/>
</dbReference>
<comment type="subunit">
    <text evidence="2">Homodimer.</text>
</comment>
<evidence type="ECO:0000256" key="4">
    <source>
        <dbReference type="ARBA" id="ARBA00022801"/>
    </source>
</evidence>
<dbReference type="PANTHER" id="PTHR10353">
    <property type="entry name" value="GLYCOSYL HYDROLASE"/>
    <property type="match status" value="1"/>
</dbReference>
<gene>
    <name evidence="11" type="primary">MYRO1</name>
</gene>
<dbReference type="PROSITE" id="PS00653">
    <property type="entry name" value="GLYCOSYL_HYDROL_F1_2"/>
    <property type="match status" value="1"/>
</dbReference>
<dbReference type="GO" id="GO:0008422">
    <property type="term" value="F:beta-glucosidase activity"/>
    <property type="evidence" value="ECO:0007669"/>
    <property type="project" value="TreeGrafter"/>
</dbReference>
<evidence type="ECO:0000313" key="11">
    <source>
        <dbReference type="EMBL" id="JAB65883.1"/>
    </source>
</evidence>
<keyword evidence="5" id="KW-0325">Glycoprotein</keyword>
<dbReference type="PANTHER" id="PTHR10353:SF36">
    <property type="entry name" value="LP05116P"/>
    <property type="match status" value="1"/>
</dbReference>
<reference evidence="11" key="1">
    <citation type="submission" date="2013-07" db="EMBL/GenBank/DDBJ databases">
        <title>Midgut Transcriptome Profiling of Anoplphora glabripennis, a Lignocellulose Degrading, Wood-Boring Cerambycid.</title>
        <authorList>
            <person name="Scully E.D."/>
            <person name="Hoover K."/>
            <person name="Carlson J.E."/>
            <person name="Tien M."/>
            <person name="Geib S.M."/>
        </authorList>
    </citation>
    <scope>NUCLEOTIDE SEQUENCE</scope>
</reference>
<dbReference type="InterPro" id="IPR017853">
    <property type="entry name" value="GH"/>
</dbReference>
<evidence type="ECO:0000256" key="8">
    <source>
        <dbReference type="RuleBase" id="RU003690"/>
    </source>
</evidence>
<evidence type="ECO:0000256" key="10">
    <source>
        <dbReference type="SAM" id="SignalP"/>
    </source>
</evidence>
<dbReference type="InterPro" id="IPR033132">
    <property type="entry name" value="GH_1_N_CS"/>
</dbReference>
<dbReference type="InterPro" id="IPR018120">
    <property type="entry name" value="Glyco_hydro_1_AS"/>
</dbReference>
<evidence type="ECO:0000256" key="7">
    <source>
        <dbReference type="PROSITE-ProRule" id="PRU10055"/>
    </source>
</evidence>
<sequence length="493" mass="56358">MKPKIFLIYSFLIFGYIQAEDDVNNKAFPDDFLFGTATASYQVEGAWNEDGKGENIWDRLTHTRSSLISDGSTGDVACDSYHKYKEDVALVKELGSQHYRFSLSWSRILPNGTADVVNLAGVTYYRNLIKELKDNNIEPLVTLYHWDLPQVFQDQGGWPDEFIVDKFADYARVCFELFGSDVKYWLTFNEPKQTCLGGYADGSKAPALQNPGVAEYKCTHNVLKSHAKAWHIYDQEFRATQNGKVSITIDTSWYEPDSNSAQDEEATERKRMFEFGWYIHPIFIGDYPEVMKTRIAARSTAEGLSESRLPTFTSEEVAYIRGTHDFLGLNTYSTSMVKAIDDLPIGQTSFYNDVSVNEYQRSDWETAASGWLKIVPWGMRKLLNWISKSFNDPPILITENGVSDYGDVDDTVRVNYYRDYLSNVRSAMEDGANVIGYTAWSLMDNFEWYAGYTEKFGLYKVDFNSPNRTRTPKTSAAYYKKVIQTRCLVDSCV</sequence>
<proteinExistence type="inferred from homology"/>
<evidence type="ECO:0000256" key="2">
    <source>
        <dbReference type="ARBA" id="ARBA00011738"/>
    </source>
</evidence>
<dbReference type="Pfam" id="PF00232">
    <property type="entry name" value="Glyco_hydro_1"/>
    <property type="match status" value="1"/>
</dbReference>
<organism evidence="11">
    <name type="scientific">Anoplophora glabripennis</name>
    <name type="common">Asian longhorn beetle</name>
    <name type="synonym">Anoplophora nobilis</name>
    <dbReference type="NCBI Taxonomy" id="217634"/>
    <lineage>
        <taxon>Eukaryota</taxon>
        <taxon>Metazoa</taxon>
        <taxon>Ecdysozoa</taxon>
        <taxon>Arthropoda</taxon>
        <taxon>Hexapoda</taxon>
        <taxon>Insecta</taxon>
        <taxon>Pterygota</taxon>
        <taxon>Neoptera</taxon>
        <taxon>Endopterygota</taxon>
        <taxon>Coleoptera</taxon>
        <taxon>Polyphaga</taxon>
        <taxon>Cucujiformia</taxon>
        <taxon>Chrysomeloidea</taxon>
        <taxon>Cerambycidae</taxon>
        <taxon>Lamiinae</taxon>
        <taxon>Lamiini</taxon>
        <taxon>Anoplophora</taxon>
    </lineage>
</organism>
<evidence type="ECO:0000256" key="9">
    <source>
        <dbReference type="RuleBase" id="RU004468"/>
    </source>
</evidence>
<feature type="signal peptide" evidence="10">
    <location>
        <begin position="1"/>
        <end position="19"/>
    </location>
</feature>
<dbReference type="EMBL" id="GALX01002583">
    <property type="protein sequence ID" value="JAB65883.1"/>
    <property type="molecule type" value="Transcribed_RNA"/>
</dbReference>